<dbReference type="Pfam" id="PF12544">
    <property type="entry name" value="LAM_C"/>
    <property type="match status" value="1"/>
</dbReference>
<dbReference type="Gene3D" id="3.20.20.70">
    <property type="entry name" value="Aldolase class I"/>
    <property type="match status" value="1"/>
</dbReference>
<keyword evidence="10" id="KW-0413">Isomerase</keyword>
<dbReference type="PIRSF" id="PIRSF004911">
    <property type="entry name" value="DUF160"/>
    <property type="match status" value="1"/>
</dbReference>
<evidence type="ECO:0000256" key="4">
    <source>
        <dbReference type="ARBA" id="ARBA00022485"/>
    </source>
</evidence>
<evidence type="ECO:0000256" key="7">
    <source>
        <dbReference type="ARBA" id="ARBA00022898"/>
    </source>
</evidence>
<dbReference type="GO" id="GO:0046872">
    <property type="term" value="F:metal ion binding"/>
    <property type="evidence" value="ECO:0007669"/>
    <property type="project" value="UniProtKB-KW"/>
</dbReference>
<dbReference type="CDD" id="cd01335">
    <property type="entry name" value="Radical_SAM"/>
    <property type="match status" value="1"/>
</dbReference>
<evidence type="ECO:0000256" key="5">
    <source>
        <dbReference type="ARBA" id="ARBA00022691"/>
    </source>
</evidence>
<dbReference type="InterPro" id="IPR003739">
    <property type="entry name" value="Lys_aminomutase/Glu_NH3_mut"/>
</dbReference>
<feature type="binding site" evidence="11">
    <location>
        <position position="96"/>
    </location>
    <ligand>
        <name>[4Fe-4S] cluster</name>
        <dbReference type="ChEBI" id="CHEBI:49883"/>
        <note>4Fe-4S-S-AdoMet</note>
    </ligand>
</feature>
<gene>
    <name evidence="14" type="ORF">DI586_09750</name>
</gene>
<dbReference type="PROSITE" id="PS51918">
    <property type="entry name" value="RADICAL_SAM"/>
    <property type="match status" value="1"/>
</dbReference>
<dbReference type="PANTHER" id="PTHR30538">
    <property type="entry name" value="LYSINE 2,3-AMINOMUTASE-RELATED"/>
    <property type="match status" value="1"/>
</dbReference>
<dbReference type="AlphaFoldDB" id="A0A2W5HL50"/>
<dbReference type="SUPFAM" id="SSF102114">
    <property type="entry name" value="Radical SAM enzymes"/>
    <property type="match status" value="1"/>
</dbReference>
<sequence length="339" mass="38131">MSIKTALRHSRESGDDHLDITHKIRTTDYLETRFNLSDPNDPIARQYMPSAEETVPSLLDQTDPIGDHKNGVGKLIVHRYPDRLLLLATDHCAAYCRFCFRKDRVGKGEAVPHDADMEEALSYIEKNKSIWEVIFSGGDPLILSPRRLEQIISRVVNIPHVKTIRFHTRMPVSDPSRITPELAKAIVSNKATYIVIHANHPDELTQEAINGFRILQKSGAVLLSQSVLLRGVNDNAETLEQLFRGLVENSIKPYYLHHPDLVEGSAHFQLSLDEGEALMKDLRGKISGLCWPTYVLDIPGGFGKVPVNASYLTKTPDGRYLVEDIYGDKHAYPPKAKHD</sequence>
<dbReference type="GO" id="GO:0051539">
    <property type="term" value="F:4 iron, 4 sulfur cluster binding"/>
    <property type="evidence" value="ECO:0007669"/>
    <property type="project" value="UniProtKB-KW"/>
</dbReference>
<dbReference type="SFLD" id="SFLDS00029">
    <property type="entry name" value="Radical_SAM"/>
    <property type="match status" value="1"/>
</dbReference>
<accession>A0A2W5HL50</accession>
<comment type="cofactor">
    <cofactor evidence="1 12">
        <name>pyridoxal 5'-phosphate</name>
        <dbReference type="ChEBI" id="CHEBI:597326"/>
    </cofactor>
</comment>
<dbReference type="EMBL" id="QFOT01000133">
    <property type="protein sequence ID" value="PZP54499.1"/>
    <property type="molecule type" value="Genomic_DNA"/>
</dbReference>
<feature type="domain" description="Radical SAM core" evidence="13">
    <location>
        <begin position="78"/>
        <end position="285"/>
    </location>
</feature>
<feature type="modified residue" description="N6-(pyridoxal phosphate)lysine" evidence="12">
    <location>
        <position position="304"/>
    </location>
</feature>
<dbReference type="SFLD" id="SFLDG01070">
    <property type="entry name" value="PLP-dependent"/>
    <property type="match status" value="1"/>
</dbReference>
<proteinExistence type="inferred from homology"/>
<dbReference type="InterPro" id="IPR058240">
    <property type="entry name" value="rSAM_sf"/>
</dbReference>
<evidence type="ECO:0000256" key="8">
    <source>
        <dbReference type="ARBA" id="ARBA00023004"/>
    </source>
</evidence>
<evidence type="ECO:0000256" key="3">
    <source>
        <dbReference type="ARBA" id="ARBA00008703"/>
    </source>
</evidence>
<feature type="binding site" evidence="11">
    <location>
        <position position="92"/>
    </location>
    <ligand>
        <name>[4Fe-4S] cluster</name>
        <dbReference type="ChEBI" id="CHEBI:49883"/>
        <note>4Fe-4S-S-AdoMet</note>
    </ligand>
</feature>
<dbReference type="PANTHER" id="PTHR30538:SF1">
    <property type="entry name" value="L-LYSINE 2,3-AMINOMUTASE"/>
    <property type="match status" value="1"/>
</dbReference>
<evidence type="ECO:0000256" key="1">
    <source>
        <dbReference type="ARBA" id="ARBA00001933"/>
    </source>
</evidence>
<dbReference type="GO" id="GO:0016853">
    <property type="term" value="F:isomerase activity"/>
    <property type="evidence" value="ECO:0007669"/>
    <property type="project" value="UniProtKB-KW"/>
</dbReference>
<evidence type="ECO:0000256" key="12">
    <source>
        <dbReference type="PIRSR" id="PIRSR603739-50"/>
    </source>
</evidence>
<evidence type="ECO:0000256" key="11">
    <source>
        <dbReference type="PIRSR" id="PIRSR004911-1"/>
    </source>
</evidence>
<keyword evidence="8" id="KW-0408">Iron</keyword>
<evidence type="ECO:0000256" key="10">
    <source>
        <dbReference type="ARBA" id="ARBA00023235"/>
    </source>
</evidence>
<comment type="similarity">
    <text evidence="3">Belongs to the radical SAM superfamily. KamA family.</text>
</comment>
<dbReference type="InterPro" id="IPR013785">
    <property type="entry name" value="Aldolase_TIM"/>
</dbReference>
<dbReference type="InterPro" id="IPR025895">
    <property type="entry name" value="LAM_C_dom"/>
</dbReference>
<keyword evidence="4 11" id="KW-0004">4Fe-4S</keyword>
<evidence type="ECO:0000256" key="6">
    <source>
        <dbReference type="ARBA" id="ARBA00022723"/>
    </source>
</evidence>
<evidence type="ECO:0000256" key="2">
    <source>
        <dbReference type="ARBA" id="ARBA00001966"/>
    </source>
</evidence>
<evidence type="ECO:0000313" key="15">
    <source>
        <dbReference type="Proteomes" id="UP000249739"/>
    </source>
</evidence>
<comment type="cofactor">
    <cofactor evidence="2">
        <name>[4Fe-4S] cluster</name>
        <dbReference type="ChEBI" id="CHEBI:49883"/>
    </cofactor>
</comment>
<name>A0A2W5HL50_9BACT</name>
<organism evidence="14 15">
    <name type="scientific">Micavibrio aeruginosavorus</name>
    <dbReference type="NCBI Taxonomy" id="349221"/>
    <lineage>
        <taxon>Bacteria</taxon>
        <taxon>Pseudomonadati</taxon>
        <taxon>Bdellovibrionota</taxon>
        <taxon>Bdellovibrionia</taxon>
        <taxon>Bdellovibrionales</taxon>
        <taxon>Pseudobdellovibrionaceae</taxon>
        <taxon>Micavibrio</taxon>
    </lineage>
</organism>
<reference evidence="14 15" key="1">
    <citation type="submission" date="2017-08" db="EMBL/GenBank/DDBJ databases">
        <title>Infants hospitalized years apart are colonized by the same room-sourced microbial strains.</title>
        <authorList>
            <person name="Brooks B."/>
            <person name="Olm M.R."/>
            <person name="Firek B.A."/>
            <person name="Baker R."/>
            <person name="Thomas B.C."/>
            <person name="Morowitz M.J."/>
            <person name="Banfield J.F."/>
        </authorList>
    </citation>
    <scope>NUCLEOTIDE SEQUENCE [LARGE SCALE GENOMIC DNA]</scope>
    <source>
        <strain evidence="14">S2_006_000_R2_64</strain>
    </source>
</reference>
<dbReference type="InterPro" id="IPR007197">
    <property type="entry name" value="rSAM"/>
</dbReference>
<evidence type="ECO:0000256" key="9">
    <source>
        <dbReference type="ARBA" id="ARBA00023014"/>
    </source>
</evidence>
<evidence type="ECO:0000259" key="13">
    <source>
        <dbReference type="PROSITE" id="PS51918"/>
    </source>
</evidence>
<keyword evidence="7 12" id="KW-0663">Pyridoxal phosphate</keyword>
<dbReference type="Proteomes" id="UP000249739">
    <property type="component" value="Unassembled WGS sequence"/>
</dbReference>
<keyword evidence="9 11" id="KW-0411">Iron-sulfur</keyword>
<keyword evidence="6 11" id="KW-0479">Metal-binding</keyword>
<evidence type="ECO:0000313" key="14">
    <source>
        <dbReference type="EMBL" id="PZP54499.1"/>
    </source>
</evidence>
<keyword evidence="5" id="KW-0949">S-adenosyl-L-methionine</keyword>
<feature type="binding site" evidence="11">
    <location>
        <position position="99"/>
    </location>
    <ligand>
        <name>[4Fe-4S] cluster</name>
        <dbReference type="ChEBI" id="CHEBI:49883"/>
        <note>4Fe-4S-S-AdoMet</note>
    </ligand>
</feature>
<comment type="caution">
    <text evidence="14">The sequence shown here is derived from an EMBL/GenBank/DDBJ whole genome shotgun (WGS) entry which is preliminary data.</text>
</comment>
<protein>
    <submittedName>
        <fullName evidence="14">Lysine 2,3-aminomutase</fullName>
    </submittedName>
</protein>
<dbReference type="Pfam" id="PF04055">
    <property type="entry name" value="Radical_SAM"/>
    <property type="match status" value="1"/>
</dbReference>
<dbReference type="NCBIfam" id="TIGR00238">
    <property type="entry name" value="KamA family radical SAM protein"/>
    <property type="match status" value="1"/>
</dbReference>